<evidence type="ECO:0000256" key="2">
    <source>
        <dbReference type="ARBA" id="ARBA00022525"/>
    </source>
</evidence>
<keyword evidence="3" id="KW-0732">Signal</keyword>
<keyword evidence="4" id="KW-0472">Membrane</keyword>
<name>A0A1E5GEX5_9ENTE</name>
<feature type="domain" description="SpaA-like prealbumin fold" evidence="6">
    <location>
        <begin position="197"/>
        <end position="308"/>
    </location>
</feature>
<evidence type="ECO:0000256" key="1">
    <source>
        <dbReference type="ARBA" id="ARBA00007257"/>
    </source>
</evidence>
<dbReference type="AlphaFoldDB" id="A0A1E5GEX5"/>
<organism evidence="7 8">
    <name type="scientific">Enterococcus ureasiticus</name>
    <dbReference type="NCBI Taxonomy" id="903984"/>
    <lineage>
        <taxon>Bacteria</taxon>
        <taxon>Bacillati</taxon>
        <taxon>Bacillota</taxon>
        <taxon>Bacilli</taxon>
        <taxon>Lactobacillales</taxon>
        <taxon>Enterococcaceae</taxon>
        <taxon>Enterococcus</taxon>
    </lineage>
</organism>
<keyword evidence="4" id="KW-0812">Transmembrane</keyword>
<dbReference type="InterPro" id="IPR048052">
    <property type="entry name" value="FM1-like"/>
</dbReference>
<dbReference type="InterPro" id="IPR026466">
    <property type="entry name" value="Fim_isopep_form_D2_dom"/>
</dbReference>
<evidence type="ECO:0000313" key="7">
    <source>
        <dbReference type="EMBL" id="OEG11276.1"/>
    </source>
</evidence>
<dbReference type="InterPro" id="IPR032364">
    <property type="entry name" value="GramPos_pilinD1_N"/>
</dbReference>
<dbReference type="InterPro" id="IPR041033">
    <property type="entry name" value="SpaA_PFL_dom_1"/>
</dbReference>
<keyword evidence="8" id="KW-1185">Reference proteome</keyword>
<dbReference type="Gene3D" id="2.60.40.10">
    <property type="entry name" value="Immunoglobulins"/>
    <property type="match status" value="3"/>
</dbReference>
<evidence type="ECO:0000256" key="4">
    <source>
        <dbReference type="SAM" id="Phobius"/>
    </source>
</evidence>
<evidence type="ECO:0000313" key="8">
    <source>
        <dbReference type="Proteomes" id="UP000094068"/>
    </source>
</evidence>
<comment type="caution">
    <text evidence="7">The sequence shown here is derived from an EMBL/GenBank/DDBJ whole genome shotgun (WGS) entry which is preliminary data.</text>
</comment>
<dbReference type="Pfam" id="PF16555">
    <property type="entry name" value="GramPos_pilinD1"/>
    <property type="match status" value="1"/>
</dbReference>
<dbReference type="Pfam" id="PF17802">
    <property type="entry name" value="SpaA"/>
    <property type="match status" value="2"/>
</dbReference>
<dbReference type="NCBIfam" id="TIGR01167">
    <property type="entry name" value="LPXTG_anchor"/>
    <property type="match status" value="1"/>
</dbReference>
<dbReference type="RefSeq" id="WP_069646050.1">
    <property type="nucleotide sequence ID" value="NZ_MIJZ01000013.1"/>
</dbReference>
<dbReference type="NCBIfam" id="TIGR04226">
    <property type="entry name" value="RrgB_K2N_iso_D2"/>
    <property type="match status" value="1"/>
</dbReference>
<dbReference type="InterPro" id="IPR013783">
    <property type="entry name" value="Ig-like_fold"/>
</dbReference>
<protein>
    <submittedName>
        <fullName evidence="7">Uncharacterized protein</fullName>
    </submittedName>
</protein>
<feature type="transmembrane region" description="Helical" evidence="4">
    <location>
        <begin position="591"/>
        <end position="612"/>
    </location>
</feature>
<dbReference type="NCBIfam" id="NF033902">
    <property type="entry name" value="iso_D2_wall_anc"/>
    <property type="match status" value="1"/>
</dbReference>
<dbReference type="PANTHER" id="PTHR36108:SF13">
    <property type="entry name" value="COLOSSIN-B-RELATED"/>
    <property type="match status" value="1"/>
</dbReference>
<reference evidence="8" key="1">
    <citation type="submission" date="2016-09" db="EMBL/GenBank/DDBJ databases">
        <authorList>
            <person name="Gulvik C.A."/>
        </authorList>
    </citation>
    <scope>NUCLEOTIDE SEQUENCE [LARGE SCALE GENOMIC DNA]</scope>
    <source>
        <strain evidence="8">DSM 23328</strain>
    </source>
</reference>
<feature type="domain" description="Gram-positive pilin subunit D1 N-terminal" evidence="5">
    <location>
        <begin position="37"/>
        <end position="193"/>
    </location>
</feature>
<sequence length="621" mass="67483">MKQMNLKHIQFVVTLFLATLFLVGFGEQLFIKAEAADTRTVILHKKKFSQAQTPVQNTGKLMVALDSVEGLNGIEFKVYDISTEFYALVASGKTVEEAQAQVATTTVGTKTPVSTGTTATVDGKVGEVSFNLESVVGGKNAVYLIVETPKAGVDTAANLVVAFPVYEIVGTEAGSLTYGDVELTTVHLYPKNVVLRGKLEVEKKSTVAGKSVEGAKFVIHRNSNYGVAGTEYYKELKANGIVDWTTNAAQAKEFVITNSKFQAEGLEFGNYYFTETVAPTNHGIINSETVNRPFTIDAENRNVSFTDEKAVLNDGISIDKSTGKNTAGGYDFNIGEKILYTITIPVPLGIADKLSDGTNRYKEFKIKDTHDSQLSFENAEYEIKVDGSQYTGSAYTLTPGTNGFEVKLNDGFQELLKGKNEIVFTYFMTLNKNVTLQSAYKNNAVVTTDFETATATAEPVLTYGKRFIKVDADQNNKPLAGTVFVVRSADSDTASYLKQVAEGGLITKSEWTANTADRTEFVTDATGIVDILGLKSGDYWLEEVTAPAGYVKLSTRVKFTVNANSYYDGENILSTNVINKHKGTLPVTGGMGIYLIIGLGITAMMGSGVWYLKRKDLTPNK</sequence>
<dbReference type="Gene3D" id="2.60.40.740">
    <property type="match status" value="1"/>
</dbReference>
<comment type="similarity">
    <text evidence="1">Belongs to the serine-aspartate repeat-containing protein (SDr) family.</text>
</comment>
<accession>A0A1E5GEX5</accession>
<dbReference type="STRING" id="903984.BCR21_08200"/>
<evidence type="ECO:0000256" key="3">
    <source>
        <dbReference type="ARBA" id="ARBA00022729"/>
    </source>
</evidence>
<proteinExistence type="inferred from homology"/>
<keyword evidence="2" id="KW-0964">Secreted</keyword>
<evidence type="ECO:0000259" key="6">
    <source>
        <dbReference type="Pfam" id="PF17802"/>
    </source>
</evidence>
<dbReference type="PANTHER" id="PTHR36108">
    <property type="entry name" value="COLOSSIN-B-RELATED"/>
    <property type="match status" value="1"/>
</dbReference>
<evidence type="ECO:0000259" key="5">
    <source>
        <dbReference type="Pfam" id="PF16555"/>
    </source>
</evidence>
<dbReference type="EMBL" id="MIJZ01000013">
    <property type="protein sequence ID" value="OEG11276.1"/>
    <property type="molecule type" value="Genomic_DNA"/>
</dbReference>
<feature type="domain" description="SpaA-like prealbumin fold" evidence="6">
    <location>
        <begin position="467"/>
        <end position="565"/>
    </location>
</feature>
<dbReference type="Proteomes" id="UP000094068">
    <property type="component" value="Unassembled WGS sequence"/>
</dbReference>
<keyword evidence="4" id="KW-1133">Transmembrane helix</keyword>
<dbReference type="OrthoDB" id="2178703at2"/>
<gene>
    <name evidence="7" type="ORF">BCR21_08200</name>
</gene>